<organism evidence="3 4">
    <name type="scientific">Novimethylophilus kurashikiensis</name>
    <dbReference type="NCBI Taxonomy" id="1825523"/>
    <lineage>
        <taxon>Bacteria</taxon>
        <taxon>Pseudomonadati</taxon>
        <taxon>Pseudomonadota</taxon>
        <taxon>Betaproteobacteria</taxon>
        <taxon>Nitrosomonadales</taxon>
        <taxon>Methylophilaceae</taxon>
        <taxon>Novimethylophilus</taxon>
    </lineage>
</organism>
<evidence type="ECO:0000313" key="3">
    <source>
        <dbReference type="EMBL" id="GBG12526.1"/>
    </source>
</evidence>
<dbReference type="InterPro" id="IPR019494">
    <property type="entry name" value="FIST_C"/>
</dbReference>
<dbReference type="SMART" id="SM00897">
    <property type="entry name" value="FIST"/>
    <property type="match status" value="1"/>
</dbReference>
<evidence type="ECO:0000259" key="1">
    <source>
        <dbReference type="SMART" id="SM00897"/>
    </source>
</evidence>
<dbReference type="OrthoDB" id="9770435at2"/>
<dbReference type="PANTHER" id="PTHR40252:SF2">
    <property type="entry name" value="BLR0328 PROTEIN"/>
    <property type="match status" value="1"/>
</dbReference>
<dbReference type="PANTHER" id="PTHR40252">
    <property type="entry name" value="BLR0328 PROTEIN"/>
    <property type="match status" value="1"/>
</dbReference>
<dbReference type="Pfam" id="PF10442">
    <property type="entry name" value="FIST_C"/>
    <property type="match status" value="1"/>
</dbReference>
<dbReference type="Proteomes" id="UP000245081">
    <property type="component" value="Unassembled WGS sequence"/>
</dbReference>
<accession>A0A2R5F1B1</accession>
<name>A0A2R5F1B1_9PROT</name>
<protein>
    <recommendedName>
        <fullName evidence="5">FIST domain containing protein</fullName>
    </recommendedName>
</protein>
<reference evidence="3 4" key="1">
    <citation type="journal article" date="2018" name="Environ. Microbiol.">
        <title>Isolation and genomic characterization of Novimethylophilus kurashikiensis gen. nov. sp. nov., a new lanthanide-dependent methylotrophic species of Methylophilaceae.</title>
        <authorList>
            <person name="Lv H."/>
            <person name="Sahin N."/>
            <person name="Tani A."/>
        </authorList>
    </citation>
    <scope>NUCLEOTIDE SEQUENCE [LARGE SCALE GENOMIC DNA]</scope>
    <source>
        <strain evidence="3 4">La2-4</strain>
    </source>
</reference>
<dbReference type="Pfam" id="PF08495">
    <property type="entry name" value="FIST"/>
    <property type="match status" value="1"/>
</dbReference>
<dbReference type="InterPro" id="IPR013702">
    <property type="entry name" value="FIST_domain_N"/>
</dbReference>
<feature type="domain" description="FIST C-domain" evidence="2">
    <location>
        <begin position="236"/>
        <end position="366"/>
    </location>
</feature>
<keyword evidence="4" id="KW-1185">Reference proteome</keyword>
<proteinExistence type="predicted"/>
<dbReference type="RefSeq" id="WP_109013760.1">
    <property type="nucleotide sequence ID" value="NZ_BDOQ01000001.1"/>
</dbReference>
<gene>
    <name evidence="3" type="ORF">NMK_0057</name>
</gene>
<evidence type="ECO:0000259" key="2">
    <source>
        <dbReference type="SMART" id="SM01204"/>
    </source>
</evidence>
<dbReference type="AlphaFoldDB" id="A0A2R5F1B1"/>
<comment type="caution">
    <text evidence="3">The sequence shown here is derived from an EMBL/GenBank/DDBJ whole genome shotgun (WGS) entry which is preliminary data.</text>
</comment>
<evidence type="ECO:0008006" key="5">
    <source>
        <dbReference type="Google" id="ProtNLM"/>
    </source>
</evidence>
<dbReference type="EMBL" id="BDOQ01000001">
    <property type="protein sequence ID" value="GBG12526.1"/>
    <property type="molecule type" value="Genomic_DNA"/>
</dbReference>
<feature type="domain" description="FIST" evidence="1">
    <location>
        <begin position="35"/>
        <end position="235"/>
    </location>
</feature>
<dbReference type="SMART" id="SM01204">
    <property type="entry name" value="FIST_C"/>
    <property type="match status" value="1"/>
</dbReference>
<sequence>MNGSFTSGRIRKAQSQDLDPRQAVRAFHAAVSSPKMALVVFFCSSHYDLDVIAAEINACFHGVPVIGCTTAGEIGPSGYRQHSISGFSLPADDFSVALGHVESLDSFNPAAANAIVSRLLGRLGKPGTFHGSHYFALQLIDGLSNQEEIVTQAFQQALGGIALFGGSAGDDLRIESTCVFSDHAFRRNSTVLAIIETVAPFTIFKTQNFIGGHDRFVVTQADAESRTIYELNGEPAVQVYARATGVTVDALDDNHFSDFPVVVRLHGMDYVRSIQKANRDGSLTFYCAIERGLILRIGQSLDFTGNLASVLDNVRSKVGEPELLIACDCVLRQIEMKEKGWQSEVEQLFEQNNTVGFSTYGEQFMGIHMNQTLSGLAIGYGRGEHDV</sequence>
<evidence type="ECO:0000313" key="4">
    <source>
        <dbReference type="Proteomes" id="UP000245081"/>
    </source>
</evidence>